<feature type="transmembrane region" description="Helical" evidence="12">
    <location>
        <begin position="31"/>
        <end position="50"/>
    </location>
</feature>
<evidence type="ECO:0000259" key="14">
    <source>
        <dbReference type="Pfam" id="PF01545"/>
    </source>
</evidence>
<feature type="transmembrane region" description="Helical" evidence="12">
    <location>
        <begin position="104"/>
        <end position="123"/>
    </location>
</feature>
<dbReference type="InterPro" id="IPR027469">
    <property type="entry name" value="Cation_efflux_TMD_sf"/>
</dbReference>
<dbReference type="NCBIfam" id="TIGR01297">
    <property type="entry name" value="CDF"/>
    <property type="match status" value="1"/>
</dbReference>
<dbReference type="PANTHER" id="PTHR11562">
    <property type="entry name" value="CATION EFFLUX PROTEIN/ ZINC TRANSPORTER"/>
    <property type="match status" value="1"/>
</dbReference>
<evidence type="ECO:0000256" key="3">
    <source>
        <dbReference type="ARBA" id="ARBA00022448"/>
    </source>
</evidence>
<keyword evidence="5 12" id="KW-0812">Transmembrane</keyword>
<comment type="subcellular location">
    <subcellularLocation>
        <location evidence="1">Membrane</location>
        <topology evidence="1">Multi-pass membrane protein</topology>
    </subcellularLocation>
</comment>
<feature type="region of interest" description="Disordered" evidence="11">
    <location>
        <begin position="128"/>
        <end position="162"/>
    </location>
</feature>
<evidence type="ECO:0000256" key="6">
    <source>
        <dbReference type="ARBA" id="ARBA00022906"/>
    </source>
</evidence>
<protein>
    <recommendedName>
        <fullName evidence="18">Zinc transporter 8</fullName>
    </recommendedName>
</protein>
<name>E4X9W4_OIKDI</name>
<evidence type="ECO:0000313" key="16">
    <source>
        <dbReference type="EMBL" id="CBY08291.1"/>
    </source>
</evidence>
<dbReference type="InterPro" id="IPR027470">
    <property type="entry name" value="Cation_efflux_CTD"/>
</dbReference>
<keyword evidence="6" id="KW-0864">Zinc transport</keyword>
<sequence length="355" mass="38703">MTASIICTIFLAAEVIGGLMSHSIAILSDASHVFADMSSFILSLIAIHFSSKNPTRNYNFGYSRLEVIIAVVNVIFIWALTAALVVEAIARVRQPDEFELNGKIMLFVSSLAVLFNLTLGLMLHGEHGHSHGGHTHSHGGGHSHAKSESQEDKHAKSRHSYHDDLEQADKNHAGDSGCASPASKRSAFSLSSIAESANNADINVRAAMIHVIGDLLQSIGVFIASVLIYVNPDWKIADPICTFLFSILVLCTTLPLLRDTLRILMMAAPGHIDHEKVSTALLEVKGVLMVHDLKIWTLSNSNVFCSCHLATESSVNHTKILYKCNMILKRRFDIGESTGTGQPFSLLTNLNIKEL</sequence>
<accession>E4X9W4</accession>
<feature type="transmembrane region" description="Helical" evidence="12">
    <location>
        <begin position="62"/>
        <end position="84"/>
    </location>
</feature>
<feature type="chain" id="PRO_5003191083" description="Zinc transporter 8" evidence="13">
    <location>
        <begin position="22"/>
        <end position="355"/>
    </location>
</feature>
<feature type="domain" description="Cation efflux protein transmembrane" evidence="14">
    <location>
        <begin position="3"/>
        <end position="265"/>
    </location>
</feature>
<dbReference type="InterPro" id="IPR050681">
    <property type="entry name" value="CDF/SLC30A"/>
</dbReference>
<evidence type="ECO:0000256" key="13">
    <source>
        <dbReference type="SAM" id="SignalP"/>
    </source>
</evidence>
<organism evidence="16">
    <name type="scientific">Oikopleura dioica</name>
    <name type="common">Tunicate</name>
    <dbReference type="NCBI Taxonomy" id="34765"/>
    <lineage>
        <taxon>Eukaryota</taxon>
        <taxon>Metazoa</taxon>
        <taxon>Chordata</taxon>
        <taxon>Tunicata</taxon>
        <taxon>Appendicularia</taxon>
        <taxon>Copelata</taxon>
        <taxon>Oikopleuridae</taxon>
        <taxon>Oikopleura</taxon>
    </lineage>
</organism>
<keyword evidence="9 12" id="KW-0472">Membrane</keyword>
<dbReference type="InParanoid" id="E4X9W4"/>
<dbReference type="InterPro" id="IPR058533">
    <property type="entry name" value="Cation_efflux_TM"/>
</dbReference>
<dbReference type="AlphaFoldDB" id="E4X9W4"/>
<evidence type="ECO:0000256" key="5">
    <source>
        <dbReference type="ARBA" id="ARBA00022692"/>
    </source>
</evidence>
<evidence type="ECO:0000256" key="10">
    <source>
        <dbReference type="ARBA" id="ARBA00048349"/>
    </source>
</evidence>
<dbReference type="GO" id="GO:0015297">
    <property type="term" value="F:antiporter activity"/>
    <property type="evidence" value="ECO:0007669"/>
    <property type="project" value="UniProtKB-KW"/>
</dbReference>
<dbReference type="InterPro" id="IPR002524">
    <property type="entry name" value="Cation_efflux"/>
</dbReference>
<feature type="domain" description="Cation efflux protein cytoplasmic" evidence="15">
    <location>
        <begin position="271"/>
        <end position="336"/>
    </location>
</feature>
<feature type="transmembrane region" description="Helical" evidence="12">
    <location>
        <begin position="236"/>
        <end position="257"/>
    </location>
</feature>
<evidence type="ECO:0000256" key="1">
    <source>
        <dbReference type="ARBA" id="ARBA00004141"/>
    </source>
</evidence>
<keyword evidence="3" id="KW-0813">Transport</keyword>
<dbReference type="Pfam" id="PF01545">
    <property type="entry name" value="Cation_efflux"/>
    <property type="match status" value="1"/>
</dbReference>
<evidence type="ECO:0000259" key="15">
    <source>
        <dbReference type="Pfam" id="PF16916"/>
    </source>
</evidence>
<comment type="similarity">
    <text evidence="2">Belongs to the cation diffusion facilitator (CDF) transporter (TC 2.A.4) family. SLC30A subfamily.</text>
</comment>
<keyword evidence="4" id="KW-0050">Antiport</keyword>
<proteinExistence type="inferred from homology"/>
<evidence type="ECO:0000256" key="12">
    <source>
        <dbReference type="SAM" id="Phobius"/>
    </source>
</evidence>
<keyword evidence="13" id="KW-0732">Signal</keyword>
<keyword evidence="8" id="KW-0406">Ion transport</keyword>
<dbReference type="SUPFAM" id="SSF161111">
    <property type="entry name" value="Cation efflux protein transmembrane domain-like"/>
    <property type="match status" value="1"/>
</dbReference>
<feature type="compositionally biased region" description="Basic residues" evidence="11">
    <location>
        <begin position="130"/>
        <end position="144"/>
    </location>
</feature>
<dbReference type="Pfam" id="PF16916">
    <property type="entry name" value="ZT_dimer"/>
    <property type="match status" value="1"/>
</dbReference>
<dbReference type="EMBL" id="FN653031">
    <property type="protein sequence ID" value="CBY08291.1"/>
    <property type="molecule type" value="Genomic_DNA"/>
</dbReference>
<dbReference type="SUPFAM" id="SSF160240">
    <property type="entry name" value="Cation efflux protein cytoplasmic domain-like"/>
    <property type="match status" value="1"/>
</dbReference>
<evidence type="ECO:0008006" key="18">
    <source>
        <dbReference type="Google" id="ProtNLM"/>
    </source>
</evidence>
<dbReference type="InterPro" id="IPR036837">
    <property type="entry name" value="Cation_efflux_CTD_sf"/>
</dbReference>
<feature type="signal peptide" evidence="13">
    <location>
        <begin position="1"/>
        <end position="21"/>
    </location>
</feature>
<dbReference type="Proteomes" id="UP000001307">
    <property type="component" value="Unassembled WGS sequence"/>
</dbReference>
<reference evidence="16" key="1">
    <citation type="journal article" date="2010" name="Science">
        <title>Plasticity of animal genome architecture unmasked by rapid evolution of a pelagic tunicate.</title>
        <authorList>
            <person name="Denoeud F."/>
            <person name="Henriet S."/>
            <person name="Mungpakdee S."/>
            <person name="Aury J.M."/>
            <person name="Da Silva C."/>
            <person name="Brinkmann H."/>
            <person name="Mikhaleva J."/>
            <person name="Olsen L.C."/>
            <person name="Jubin C."/>
            <person name="Canestro C."/>
            <person name="Bouquet J.M."/>
            <person name="Danks G."/>
            <person name="Poulain J."/>
            <person name="Campsteijn C."/>
            <person name="Adamski M."/>
            <person name="Cross I."/>
            <person name="Yadetie F."/>
            <person name="Muffato M."/>
            <person name="Louis A."/>
            <person name="Butcher S."/>
            <person name="Tsagkogeorga G."/>
            <person name="Konrad A."/>
            <person name="Singh S."/>
            <person name="Jensen M.F."/>
            <person name="Cong E.H."/>
            <person name="Eikeseth-Otteraa H."/>
            <person name="Noel B."/>
            <person name="Anthouard V."/>
            <person name="Porcel B.M."/>
            <person name="Kachouri-Lafond R."/>
            <person name="Nishino A."/>
            <person name="Ugolini M."/>
            <person name="Chourrout P."/>
            <person name="Nishida H."/>
            <person name="Aasland R."/>
            <person name="Huzurbazar S."/>
            <person name="Westhof E."/>
            <person name="Delsuc F."/>
            <person name="Lehrach H."/>
            <person name="Reinhardt R."/>
            <person name="Weissenbach J."/>
            <person name="Roy S.W."/>
            <person name="Artiguenave F."/>
            <person name="Postlethwait J.H."/>
            <person name="Manak J.R."/>
            <person name="Thompson E.M."/>
            <person name="Jaillon O."/>
            <person name="Du Pasquier L."/>
            <person name="Boudinot P."/>
            <person name="Liberles D.A."/>
            <person name="Volff J.N."/>
            <person name="Philippe H."/>
            <person name="Lenhard B."/>
            <person name="Roest Crollius H."/>
            <person name="Wincker P."/>
            <person name="Chourrout D."/>
        </authorList>
    </citation>
    <scope>NUCLEOTIDE SEQUENCE [LARGE SCALE GENOMIC DNA]</scope>
</reference>
<dbReference type="OrthoDB" id="9944568at2759"/>
<evidence type="ECO:0000313" key="17">
    <source>
        <dbReference type="Proteomes" id="UP000001307"/>
    </source>
</evidence>
<keyword evidence="6" id="KW-0862">Zinc</keyword>
<evidence type="ECO:0000256" key="11">
    <source>
        <dbReference type="SAM" id="MobiDB-lite"/>
    </source>
</evidence>
<keyword evidence="17" id="KW-1185">Reference proteome</keyword>
<evidence type="ECO:0000256" key="4">
    <source>
        <dbReference type="ARBA" id="ARBA00022449"/>
    </source>
</evidence>
<keyword evidence="7 12" id="KW-1133">Transmembrane helix</keyword>
<dbReference type="GO" id="GO:0005385">
    <property type="term" value="F:zinc ion transmembrane transporter activity"/>
    <property type="evidence" value="ECO:0007669"/>
    <property type="project" value="TreeGrafter"/>
</dbReference>
<evidence type="ECO:0000256" key="7">
    <source>
        <dbReference type="ARBA" id="ARBA00022989"/>
    </source>
</evidence>
<feature type="compositionally biased region" description="Basic and acidic residues" evidence="11">
    <location>
        <begin position="145"/>
        <end position="162"/>
    </location>
</feature>
<gene>
    <name evidence="16" type="ORF">GSOID_T00004854001</name>
</gene>
<comment type="catalytic activity">
    <reaction evidence="10">
        <text>Zn(2+)(in) + 2 H(+)(out) = Zn(2+)(out) + 2 H(+)(in)</text>
        <dbReference type="Rhea" id="RHEA:72627"/>
        <dbReference type="ChEBI" id="CHEBI:15378"/>
        <dbReference type="ChEBI" id="CHEBI:29105"/>
    </reaction>
</comment>
<evidence type="ECO:0000256" key="8">
    <source>
        <dbReference type="ARBA" id="ARBA00023065"/>
    </source>
</evidence>
<dbReference type="GO" id="GO:0005886">
    <property type="term" value="C:plasma membrane"/>
    <property type="evidence" value="ECO:0007669"/>
    <property type="project" value="TreeGrafter"/>
</dbReference>
<evidence type="ECO:0000256" key="2">
    <source>
        <dbReference type="ARBA" id="ARBA00008873"/>
    </source>
</evidence>
<dbReference type="Gene3D" id="1.20.1510.10">
    <property type="entry name" value="Cation efflux protein transmembrane domain"/>
    <property type="match status" value="1"/>
</dbReference>
<dbReference type="PANTHER" id="PTHR11562:SF17">
    <property type="entry name" value="RE54080P-RELATED"/>
    <property type="match status" value="1"/>
</dbReference>
<evidence type="ECO:0000256" key="9">
    <source>
        <dbReference type="ARBA" id="ARBA00023136"/>
    </source>
</evidence>
<feature type="transmembrane region" description="Helical" evidence="12">
    <location>
        <begin position="211"/>
        <end position="230"/>
    </location>
</feature>